<dbReference type="SUPFAM" id="SSF48371">
    <property type="entry name" value="ARM repeat"/>
    <property type="match status" value="1"/>
</dbReference>
<feature type="domain" description="Importin N-terminal" evidence="9">
    <location>
        <begin position="19"/>
        <end position="87"/>
    </location>
</feature>
<dbReference type="Proteomes" id="UP001458880">
    <property type="component" value="Unassembled WGS sequence"/>
</dbReference>
<dbReference type="GO" id="GO:0031267">
    <property type="term" value="F:small GTPase binding"/>
    <property type="evidence" value="ECO:0007669"/>
    <property type="project" value="InterPro"/>
</dbReference>
<keyword evidence="4" id="KW-0963">Cytoplasm</keyword>
<dbReference type="InterPro" id="IPR040122">
    <property type="entry name" value="Importin_beta"/>
</dbReference>
<dbReference type="EMBL" id="JASPKY010000064">
    <property type="protein sequence ID" value="KAK9743942.1"/>
    <property type="molecule type" value="Genomic_DNA"/>
</dbReference>
<dbReference type="GO" id="GO:0006606">
    <property type="term" value="P:protein import into nucleus"/>
    <property type="evidence" value="ECO:0007669"/>
    <property type="project" value="InterPro"/>
</dbReference>
<comment type="subcellular location">
    <subcellularLocation>
        <location evidence="2">Cytoplasm</location>
    </subcellularLocation>
    <subcellularLocation>
        <location evidence="1">Nucleus</location>
    </subcellularLocation>
</comment>
<dbReference type="InterPro" id="IPR011989">
    <property type="entry name" value="ARM-like"/>
</dbReference>
<keyword evidence="7" id="KW-0539">Nucleus</keyword>
<dbReference type="Pfam" id="PF03810">
    <property type="entry name" value="IBN_N"/>
    <property type="match status" value="1"/>
</dbReference>
<proteinExistence type="predicted"/>
<dbReference type="SMART" id="SM00913">
    <property type="entry name" value="IBN_N"/>
    <property type="match status" value="1"/>
</dbReference>
<sequence length="933" mass="104847">MEQILQKLLVANSKTIQEGTKELKEAFKNPEAIPTLCEVLVSSNSPQVRQTAAVVLRRKLGKRHQWNKLDISIRNRIKQGMLQALITEQERLVKNSIAQFIGIVGKHEFPNNTWPEILQFIHQLCNSDNMLDKEMGMYTLSIMTEISKGSYLPHAEVFAVLFTNILGSLPDLNSNLAYYTVITMNHLVSVIGGHQQMINVYHNLLPRVLEVINSFCQTDEKRACELFEILEDLIEYAVAVIVSHIRVIVEMCLRVGSDRTIDTSVQIKAIGVIGWIIRLKSKVIQKNKLIEPIIDVLIILMAQKPDDDVNEEYFLGDPDQFTTTTIATQTLDLMALHVPPEKVVPYLLTRVEPALQGDDIYAQKAAYLALAVLAEGCADHIRVKYLEAFLKCIYNGIRNPNVVVRNAAFFALGQFSEHLQPEISQYAAELLPVFFEYLSQLFIEMAQNKTEPSGLDRMFYALQSFCLNLDDGLLPYLPTLMDRLLVALDPNSWSLQLKRVALSTLDSVASAVKDKILPYFPKIIEILFVYINADSNSDIHELQSYALECLATIADTVDPEAFESLAGRTLEIALKILDDTRDPDVRKSVYSLFSALAGVMKEKITPALPTIVEAMIGAIQSSEGIIAHYEEEEKEEEEKEGLDIYDELSESDEGEEDIEIESSSSDSTQCRYSVENSYNDEKEQACISLTDLSKKLGSSFLPFLQLSFEEIFKLVNYPQEDIRAASIVALEQFCITLSEEKSQEGKMKLYKALQMFVPKCAEIIRCDEEQNIVMQATNSFTSILEDIKSDVFVGEGHKEAIMNCVIDLLAEKTTCQDTDTGAMGDVGDDETESEQTELLLECAGDVIPKFGNAMTPDEFVLYFPNILHLLTIRTKKANSVSQRSFAYGTLAECMKPLGVYVESQRSFAYGTLAECMKPLGVYVEKFTPQLMQL</sequence>
<evidence type="ECO:0000313" key="11">
    <source>
        <dbReference type="Proteomes" id="UP001458880"/>
    </source>
</evidence>
<comment type="caution">
    <text evidence="10">The sequence shown here is derived from an EMBL/GenBank/DDBJ whole genome shotgun (WGS) entry which is preliminary data.</text>
</comment>
<dbReference type="GO" id="GO:0005737">
    <property type="term" value="C:cytoplasm"/>
    <property type="evidence" value="ECO:0007669"/>
    <property type="project" value="UniProtKB-SubCell"/>
</dbReference>
<dbReference type="InterPro" id="IPR001494">
    <property type="entry name" value="Importin-beta_N"/>
</dbReference>
<dbReference type="InterPro" id="IPR016024">
    <property type="entry name" value="ARM-type_fold"/>
</dbReference>
<dbReference type="Gene3D" id="1.25.10.10">
    <property type="entry name" value="Leucine-rich Repeat Variant"/>
    <property type="match status" value="1"/>
</dbReference>
<evidence type="ECO:0000256" key="6">
    <source>
        <dbReference type="ARBA" id="ARBA00022927"/>
    </source>
</evidence>
<feature type="compositionally biased region" description="Acidic residues" evidence="8">
    <location>
        <begin position="649"/>
        <end position="660"/>
    </location>
</feature>
<evidence type="ECO:0000256" key="3">
    <source>
        <dbReference type="ARBA" id="ARBA00022448"/>
    </source>
</evidence>
<dbReference type="InterPro" id="IPR057672">
    <property type="entry name" value="TPR_IPO4/5"/>
</dbReference>
<protein>
    <submittedName>
        <fullName evidence="10">Importin-beta N-terminal domain</fullName>
    </submittedName>
</protein>
<keyword evidence="6" id="KW-0653">Protein transport</keyword>
<feature type="region of interest" description="Disordered" evidence="8">
    <location>
        <begin position="649"/>
        <end position="671"/>
    </location>
</feature>
<evidence type="ECO:0000256" key="2">
    <source>
        <dbReference type="ARBA" id="ARBA00004496"/>
    </source>
</evidence>
<evidence type="ECO:0000256" key="5">
    <source>
        <dbReference type="ARBA" id="ARBA00022737"/>
    </source>
</evidence>
<accession>A0AAW1MBV6</accession>
<organism evidence="10 11">
    <name type="scientific">Popillia japonica</name>
    <name type="common">Japanese beetle</name>
    <dbReference type="NCBI Taxonomy" id="7064"/>
    <lineage>
        <taxon>Eukaryota</taxon>
        <taxon>Metazoa</taxon>
        <taxon>Ecdysozoa</taxon>
        <taxon>Arthropoda</taxon>
        <taxon>Hexapoda</taxon>
        <taxon>Insecta</taxon>
        <taxon>Pterygota</taxon>
        <taxon>Neoptera</taxon>
        <taxon>Endopterygota</taxon>
        <taxon>Coleoptera</taxon>
        <taxon>Polyphaga</taxon>
        <taxon>Scarabaeiformia</taxon>
        <taxon>Scarabaeidae</taxon>
        <taxon>Rutelinae</taxon>
        <taxon>Popillia</taxon>
    </lineage>
</organism>
<evidence type="ECO:0000313" key="10">
    <source>
        <dbReference type="EMBL" id="KAK9743942.1"/>
    </source>
</evidence>
<keyword evidence="5" id="KW-0677">Repeat</keyword>
<dbReference type="PROSITE" id="PS50166">
    <property type="entry name" value="IMPORTIN_B_NT"/>
    <property type="match status" value="1"/>
</dbReference>
<dbReference type="PANTHER" id="PTHR10527">
    <property type="entry name" value="IMPORTIN BETA"/>
    <property type="match status" value="1"/>
</dbReference>
<keyword evidence="11" id="KW-1185">Reference proteome</keyword>
<reference evidence="10 11" key="1">
    <citation type="journal article" date="2024" name="BMC Genomics">
        <title>De novo assembly and annotation of Popillia japonica's genome with initial clues to its potential as an invasive pest.</title>
        <authorList>
            <person name="Cucini C."/>
            <person name="Boschi S."/>
            <person name="Funari R."/>
            <person name="Cardaioli E."/>
            <person name="Iannotti N."/>
            <person name="Marturano G."/>
            <person name="Paoli F."/>
            <person name="Bruttini M."/>
            <person name="Carapelli A."/>
            <person name="Frati F."/>
            <person name="Nardi F."/>
        </authorList>
    </citation>
    <scope>NUCLEOTIDE SEQUENCE [LARGE SCALE GENOMIC DNA]</scope>
    <source>
        <strain evidence="10">DMR45628</strain>
    </source>
</reference>
<dbReference type="Pfam" id="PF25780">
    <property type="entry name" value="TPR_IPO5"/>
    <property type="match status" value="1"/>
</dbReference>
<keyword evidence="3" id="KW-0813">Transport</keyword>
<name>A0AAW1MBV6_POPJA</name>
<gene>
    <name evidence="10" type="ORF">QE152_g8171</name>
</gene>
<evidence type="ECO:0000256" key="7">
    <source>
        <dbReference type="ARBA" id="ARBA00023242"/>
    </source>
</evidence>
<evidence type="ECO:0000259" key="9">
    <source>
        <dbReference type="PROSITE" id="PS50166"/>
    </source>
</evidence>
<evidence type="ECO:0000256" key="4">
    <source>
        <dbReference type="ARBA" id="ARBA00022490"/>
    </source>
</evidence>
<evidence type="ECO:0000256" key="8">
    <source>
        <dbReference type="SAM" id="MobiDB-lite"/>
    </source>
</evidence>
<dbReference type="AlphaFoldDB" id="A0AAW1MBV6"/>
<evidence type="ECO:0000256" key="1">
    <source>
        <dbReference type="ARBA" id="ARBA00004123"/>
    </source>
</evidence>